<proteinExistence type="predicted"/>
<protein>
    <submittedName>
        <fullName evidence="2">Uncharacterized protein</fullName>
    </submittedName>
</protein>
<keyword evidence="3" id="KW-1185">Reference proteome</keyword>
<name>A0A917E976_9FLAO</name>
<dbReference type="AlphaFoldDB" id="A0A917E976"/>
<dbReference type="EMBL" id="BMGL01000008">
    <property type="protein sequence ID" value="GGE15616.1"/>
    <property type="molecule type" value="Genomic_DNA"/>
</dbReference>
<reference evidence="2 3" key="1">
    <citation type="journal article" date="2014" name="Int. J. Syst. Evol. Microbiol.">
        <title>Complete genome sequence of Corynebacterium casei LMG S-19264T (=DSM 44701T), isolated from a smear-ripened cheese.</title>
        <authorList>
            <consortium name="US DOE Joint Genome Institute (JGI-PGF)"/>
            <person name="Walter F."/>
            <person name="Albersmeier A."/>
            <person name="Kalinowski J."/>
            <person name="Ruckert C."/>
        </authorList>
    </citation>
    <scope>NUCLEOTIDE SEQUENCE [LARGE SCALE GENOMIC DNA]</scope>
    <source>
        <strain evidence="2 3">CGMCC 1.12925</strain>
    </source>
</reference>
<feature type="transmembrane region" description="Helical" evidence="1">
    <location>
        <begin position="12"/>
        <end position="36"/>
    </location>
</feature>
<evidence type="ECO:0000313" key="2">
    <source>
        <dbReference type="EMBL" id="GGE15616.1"/>
    </source>
</evidence>
<organism evidence="2 3">
    <name type="scientific">Psychroflexus salis</name>
    <dbReference type="NCBI Taxonomy" id="1526574"/>
    <lineage>
        <taxon>Bacteria</taxon>
        <taxon>Pseudomonadati</taxon>
        <taxon>Bacteroidota</taxon>
        <taxon>Flavobacteriia</taxon>
        <taxon>Flavobacteriales</taxon>
        <taxon>Flavobacteriaceae</taxon>
        <taxon>Psychroflexus</taxon>
    </lineage>
</organism>
<evidence type="ECO:0000313" key="3">
    <source>
        <dbReference type="Proteomes" id="UP000599688"/>
    </source>
</evidence>
<feature type="transmembrane region" description="Helical" evidence="1">
    <location>
        <begin position="71"/>
        <end position="93"/>
    </location>
</feature>
<evidence type="ECO:0000256" key="1">
    <source>
        <dbReference type="SAM" id="Phobius"/>
    </source>
</evidence>
<keyword evidence="1" id="KW-0472">Membrane</keyword>
<dbReference type="RefSeq" id="WP_188406318.1">
    <property type="nucleotide sequence ID" value="NZ_BMGL01000008.1"/>
</dbReference>
<keyword evidence="1" id="KW-0812">Transmembrane</keyword>
<accession>A0A917E976</accession>
<sequence length="97" mass="11100">MIWLIYVINIFLWGIAGVILAIGIESVLFGIIYFGVGYPLSLILLKYSDNYAVSYLDKFKYPPFTIWKRKLLWSNGVASGIVWGGIMIFTLIFKLNE</sequence>
<dbReference type="Proteomes" id="UP000599688">
    <property type="component" value="Unassembled WGS sequence"/>
</dbReference>
<comment type="caution">
    <text evidence="2">The sequence shown here is derived from an EMBL/GenBank/DDBJ whole genome shotgun (WGS) entry which is preliminary data.</text>
</comment>
<keyword evidence="1" id="KW-1133">Transmembrane helix</keyword>
<gene>
    <name evidence="2" type="ORF">GCM10010831_16170</name>
</gene>